<reference evidence="2" key="1">
    <citation type="submission" date="2023-02" db="EMBL/GenBank/DDBJ databases">
        <title>Gut commensal Christensenella minuta modulates host metabolism via a new class of secondary bile acids.</title>
        <authorList>
            <person name="Liu C."/>
        </authorList>
    </citation>
    <scope>NUCLEOTIDE SEQUENCE</scope>
    <source>
        <strain evidence="2">CA70</strain>
    </source>
</reference>
<feature type="domain" description="Cysteine-rich VLP" evidence="1">
    <location>
        <begin position="7"/>
        <end position="61"/>
    </location>
</feature>
<dbReference type="RefSeq" id="WP_079545299.1">
    <property type="nucleotide sequence ID" value="NZ_CP117826.1"/>
</dbReference>
<organism evidence="2">
    <name type="scientific">Christensenella massiliensis</name>
    <dbReference type="NCBI Taxonomy" id="1805714"/>
    <lineage>
        <taxon>Bacteria</taxon>
        <taxon>Bacillati</taxon>
        <taxon>Bacillota</taxon>
        <taxon>Clostridia</taxon>
        <taxon>Christensenellales</taxon>
        <taxon>Christensenellaceae</taxon>
        <taxon>Christensenella</taxon>
    </lineage>
</organism>
<evidence type="ECO:0000259" key="1">
    <source>
        <dbReference type="Pfam" id="PF14194"/>
    </source>
</evidence>
<dbReference type="Pfam" id="PF14194">
    <property type="entry name" value="Cys_rich_VLP"/>
    <property type="match status" value="1"/>
</dbReference>
<gene>
    <name evidence="2" type="ORF">PUP29_00085</name>
</gene>
<sequence>MDSRELTRWERAAIRALVARECANYDREDGCIPLASNCYMFHKWWTGSYCLYFVRAVLPLDPALMAALLGGDMSLRRCAVCGQEFAGHGKRRYCCVRCAKMAQRVRQREYMRKMRDKC</sequence>
<proteinExistence type="predicted"/>
<accession>A0AAU8A8E0</accession>
<dbReference type="AlphaFoldDB" id="A0AAU8A8E0"/>
<dbReference type="InterPro" id="IPR025973">
    <property type="entry name" value="Cys_rich_VLP_dom"/>
</dbReference>
<dbReference type="EMBL" id="CP117826">
    <property type="protein sequence ID" value="XCC62378.1"/>
    <property type="molecule type" value="Genomic_DNA"/>
</dbReference>
<protein>
    <submittedName>
        <fullName evidence="2">Cysteine-rich VLP protein</fullName>
    </submittedName>
</protein>
<evidence type="ECO:0000313" key="2">
    <source>
        <dbReference type="EMBL" id="XCC62378.1"/>
    </source>
</evidence>
<name>A0AAU8A8E0_9FIRM</name>